<dbReference type="EMBL" id="VCEJ01000002">
    <property type="protein sequence ID" value="TLV02260.1"/>
    <property type="molecule type" value="Genomic_DNA"/>
</dbReference>
<proteinExistence type="predicted"/>
<evidence type="ECO:0000313" key="2">
    <source>
        <dbReference type="Proteomes" id="UP000306402"/>
    </source>
</evidence>
<dbReference type="AlphaFoldDB" id="A0A5R9L1W0"/>
<gene>
    <name evidence="1" type="ORF">FEN17_01055</name>
</gene>
<keyword evidence="2" id="KW-1185">Reference proteome</keyword>
<dbReference type="Proteomes" id="UP000306402">
    <property type="component" value="Unassembled WGS sequence"/>
</dbReference>
<dbReference type="OrthoDB" id="9886294at2"/>
<dbReference type="RefSeq" id="WP_138363469.1">
    <property type="nucleotide sequence ID" value="NZ_VCEJ01000002.1"/>
</dbReference>
<sequence length="75" mass="8527">MTIQEQIQNDVELISENSSLQTQLFDFLKLLKANMPVRSNVDQVLSHAGTIDNDAAREITQIINDEFGKIDGEWH</sequence>
<name>A0A5R9L1W0_9BACT</name>
<protein>
    <submittedName>
        <fullName evidence="1">Uncharacterized protein</fullName>
    </submittedName>
</protein>
<reference evidence="1 2" key="1">
    <citation type="submission" date="2019-05" db="EMBL/GenBank/DDBJ databases">
        <authorList>
            <person name="Qu J.-H."/>
        </authorList>
    </citation>
    <scope>NUCLEOTIDE SEQUENCE [LARGE SCALE GENOMIC DNA]</scope>
    <source>
        <strain evidence="1 2">T17</strain>
    </source>
</reference>
<accession>A0A5R9L1W0</accession>
<organism evidence="1 2">
    <name type="scientific">Dyadobacter luticola</name>
    <dbReference type="NCBI Taxonomy" id="1979387"/>
    <lineage>
        <taxon>Bacteria</taxon>
        <taxon>Pseudomonadati</taxon>
        <taxon>Bacteroidota</taxon>
        <taxon>Cytophagia</taxon>
        <taxon>Cytophagales</taxon>
        <taxon>Spirosomataceae</taxon>
        <taxon>Dyadobacter</taxon>
    </lineage>
</organism>
<evidence type="ECO:0000313" key="1">
    <source>
        <dbReference type="EMBL" id="TLV02260.1"/>
    </source>
</evidence>
<comment type="caution">
    <text evidence="1">The sequence shown here is derived from an EMBL/GenBank/DDBJ whole genome shotgun (WGS) entry which is preliminary data.</text>
</comment>